<dbReference type="RefSeq" id="WP_159965399.1">
    <property type="nucleotide sequence ID" value="NZ_APKE01000022.1"/>
</dbReference>
<comment type="similarity">
    <text evidence="1">Belongs to the CpoB family.</text>
</comment>
<feature type="coiled-coil region" evidence="1">
    <location>
        <begin position="29"/>
        <end position="89"/>
    </location>
</feature>
<feature type="chain" id="PRO_5038196126" description="Cell division coordinator CpoB" evidence="1">
    <location>
        <begin position="23"/>
        <end position="278"/>
    </location>
</feature>
<comment type="subcellular location">
    <subcellularLocation>
        <location evidence="1">Periplasm</location>
    </subcellularLocation>
</comment>
<keyword evidence="1" id="KW-0732">Signal</keyword>
<dbReference type="GO" id="GO:0043093">
    <property type="term" value="P:FtsZ-dependent cytokinesis"/>
    <property type="evidence" value="ECO:0007669"/>
    <property type="project" value="UniProtKB-UniRule"/>
</dbReference>
<dbReference type="Proteomes" id="UP000698242">
    <property type="component" value="Unassembled WGS sequence"/>
</dbReference>
<accession>A0A921TD50</accession>
<evidence type="ECO:0000256" key="1">
    <source>
        <dbReference type="HAMAP-Rule" id="MF_02066"/>
    </source>
</evidence>
<reference evidence="2" key="1">
    <citation type="submission" date="2013-03" db="EMBL/GenBank/DDBJ databases">
        <title>Genome Sequence of the Profundibacterium mesophilum strain KAUST100406-0324T from Red Sea, a novel genus in the family Rhodobacteraceae.</title>
        <authorList>
            <person name="Essack M."/>
            <person name="Alam I."/>
            <person name="Lafi F."/>
            <person name="Alawi W."/>
            <person name="Kamanu F."/>
            <person name="Al-Suwailem A."/>
            <person name="Lee O.O."/>
            <person name="Xu Y."/>
            <person name="Bajic V."/>
            <person name="Qian P.-Y."/>
            <person name="Archer J."/>
        </authorList>
    </citation>
    <scope>NUCLEOTIDE SEQUENCE</scope>
    <source>
        <strain evidence="2">KAUST100406-0324</strain>
    </source>
</reference>
<comment type="caution">
    <text evidence="2">The sequence shown here is derived from an EMBL/GenBank/DDBJ whole genome shotgun (WGS) entry which is preliminary data.</text>
</comment>
<dbReference type="GO" id="GO:0030288">
    <property type="term" value="C:outer membrane-bounded periplasmic space"/>
    <property type="evidence" value="ECO:0007669"/>
    <property type="project" value="UniProtKB-UniRule"/>
</dbReference>
<keyword evidence="3" id="KW-1185">Reference proteome</keyword>
<proteinExistence type="inferred from homology"/>
<comment type="function">
    <text evidence="1">Mediates coordination of peptidoglycan synthesis and outer membrane constriction during cell division.</text>
</comment>
<sequence precursor="true">MRPFRYLPALALIAGLAAPASAQDNTATLADIRQDLSVLTTELAKLRRELSTTGGVGVNLAGTSALSRIDAMEAELQRLTAQNEQLGFRIEQIVRDGSNRIGDMQFRLCEIEPGCALSDLEDTVPLGGSASAAPAAAPASPITAEQQAGQLAVGEQRDFDRAKEALDSGSFRSAADLFATFTETYTGGPLSGEAHYLRGEALSGAEDDAGAARSYLESFSSYPEGPSAPQALLKLGLKLDALGQRTDACATLAEVPLRFAQSDAAIEAQTALASMGCQ</sequence>
<protein>
    <recommendedName>
        <fullName evidence="1">Cell division coordinator CpoB</fullName>
    </recommendedName>
</protein>
<organism evidence="2 3">
    <name type="scientific">Profundibacterium mesophilum KAUST100406-0324</name>
    <dbReference type="NCBI Taxonomy" id="1037889"/>
    <lineage>
        <taxon>Bacteria</taxon>
        <taxon>Pseudomonadati</taxon>
        <taxon>Pseudomonadota</taxon>
        <taxon>Alphaproteobacteria</taxon>
        <taxon>Rhodobacterales</taxon>
        <taxon>Roseobacteraceae</taxon>
        <taxon>Profundibacterium</taxon>
    </lineage>
</organism>
<dbReference type="InterPro" id="IPR014162">
    <property type="entry name" value="CpoB_C"/>
</dbReference>
<keyword evidence="1" id="KW-0131">Cell cycle</keyword>
<feature type="signal peptide" evidence="1">
    <location>
        <begin position="1"/>
        <end position="22"/>
    </location>
</feature>
<dbReference type="AlphaFoldDB" id="A0A921TD50"/>
<keyword evidence="1" id="KW-0132">Cell division</keyword>
<evidence type="ECO:0000313" key="3">
    <source>
        <dbReference type="Proteomes" id="UP000698242"/>
    </source>
</evidence>
<dbReference type="SUPFAM" id="SSF48452">
    <property type="entry name" value="TPR-like"/>
    <property type="match status" value="1"/>
</dbReference>
<dbReference type="NCBIfam" id="TIGR02795">
    <property type="entry name" value="tol_pal_ybgF"/>
    <property type="match status" value="1"/>
</dbReference>
<gene>
    <name evidence="1" type="primary">cpoB</name>
    <name evidence="2" type="ORF">PMES_01833</name>
</gene>
<keyword evidence="1" id="KW-0574">Periplasm</keyword>
<dbReference type="HAMAP" id="MF_02066">
    <property type="entry name" value="CpoB"/>
    <property type="match status" value="1"/>
</dbReference>
<dbReference type="InterPro" id="IPR011990">
    <property type="entry name" value="TPR-like_helical_dom_sf"/>
</dbReference>
<dbReference type="OrthoDB" id="9763909at2"/>
<evidence type="ECO:0000313" key="2">
    <source>
        <dbReference type="EMBL" id="KAF0675747.1"/>
    </source>
</evidence>
<dbReference type="InterPro" id="IPR034706">
    <property type="entry name" value="CpoB"/>
</dbReference>
<dbReference type="Gene3D" id="1.25.40.10">
    <property type="entry name" value="Tetratricopeptide repeat domain"/>
    <property type="match status" value="1"/>
</dbReference>
<name>A0A921TD50_9RHOB</name>
<keyword evidence="1" id="KW-0175">Coiled coil</keyword>
<dbReference type="EMBL" id="APKE01000022">
    <property type="protein sequence ID" value="KAF0675747.1"/>
    <property type="molecule type" value="Genomic_DNA"/>
</dbReference>